<protein>
    <submittedName>
        <fullName evidence="3">Lipoprotein LppU</fullName>
    </submittedName>
</protein>
<dbReference type="Proteomes" id="UP000465609">
    <property type="component" value="Chromosome"/>
</dbReference>
<evidence type="ECO:0000256" key="1">
    <source>
        <dbReference type="SAM" id="MobiDB-lite"/>
    </source>
</evidence>
<name>A0ABM7IMB9_9MYCO</name>
<reference evidence="3 4" key="1">
    <citation type="journal article" date="2019" name="Emerg. Microbes Infect.">
        <title>Comprehensive subspecies identification of 175 nontuberculous mycobacteria species based on 7547 genomic profiles.</title>
        <authorList>
            <person name="Matsumoto Y."/>
            <person name="Kinjo T."/>
            <person name="Motooka D."/>
            <person name="Nabeya D."/>
            <person name="Jung N."/>
            <person name="Uechi K."/>
            <person name="Horii T."/>
            <person name="Iida T."/>
            <person name="Fujita J."/>
            <person name="Nakamura S."/>
        </authorList>
    </citation>
    <scope>NUCLEOTIDE SEQUENCE [LARGE SCALE GENOMIC DNA]</scope>
    <source>
        <strain evidence="3 4">JCM 15296</strain>
    </source>
</reference>
<feature type="compositionally biased region" description="Low complexity" evidence="1">
    <location>
        <begin position="21"/>
        <end position="32"/>
    </location>
</feature>
<evidence type="ECO:0000313" key="3">
    <source>
        <dbReference type="EMBL" id="BBX87950.1"/>
    </source>
</evidence>
<feature type="chain" id="PRO_5046413615" evidence="2">
    <location>
        <begin position="25"/>
        <end position="189"/>
    </location>
</feature>
<feature type="signal peptide" evidence="2">
    <location>
        <begin position="1"/>
        <end position="24"/>
    </location>
</feature>
<evidence type="ECO:0000313" key="4">
    <source>
        <dbReference type="Proteomes" id="UP000465609"/>
    </source>
</evidence>
<feature type="region of interest" description="Disordered" evidence="1">
    <location>
        <begin position="21"/>
        <end position="44"/>
    </location>
</feature>
<dbReference type="PROSITE" id="PS51257">
    <property type="entry name" value="PROKAR_LIPOPROTEIN"/>
    <property type="match status" value="1"/>
</dbReference>
<proteinExistence type="predicted"/>
<gene>
    <name evidence="3" type="ORF">MAUB_58230</name>
</gene>
<keyword evidence="2" id="KW-0732">Signal</keyword>
<keyword evidence="3" id="KW-0449">Lipoprotein</keyword>
<organism evidence="3 4">
    <name type="scientific">Mycolicibacterium aubagnense</name>
    <dbReference type="NCBI Taxonomy" id="319707"/>
    <lineage>
        <taxon>Bacteria</taxon>
        <taxon>Bacillati</taxon>
        <taxon>Actinomycetota</taxon>
        <taxon>Actinomycetes</taxon>
        <taxon>Mycobacteriales</taxon>
        <taxon>Mycobacteriaceae</taxon>
        <taxon>Mycolicibacterium</taxon>
    </lineage>
</organism>
<keyword evidence="4" id="KW-1185">Reference proteome</keyword>
<accession>A0ABM7IMB9</accession>
<evidence type="ECO:0000256" key="2">
    <source>
        <dbReference type="SAM" id="SignalP"/>
    </source>
</evidence>
<sequence length="189" mass="20036">MRTWLAVSALPVVLTLGACTPTPAPGGPSSSQTPPPAPQIDYGHIPGRFPQPATTTNAGQAQAPVEGCVNVEGADEQTHLTVVDCAAPHAYIVVQRVTHPSECVADADRFLHMKTGDQEWTACLDLAWDAPRCISLGLLVTSVACDNTTAINRYKPINLLLNAIDVSGCPNGGYRHPVRRFTICTQLVG</sequence>
<dbReference type="EMBL" id="AP022577">
    <property type="protein sequence ID" value="BBX87950.1"/>
    <property type="molecule type" value="Genomic_DNA"/>
</dbReference>